<feature type="region of interest" description="Disordered" evidence="9">
    <location>
        <begin position="178"/>
        <end position="212"/>
    </location>
</feature>
<evidence type="ECO:0000259" key="11">
    <source>
        <dbReference type="Pfam" id="PF11356"/>
    </source>
</evidence>
<dbReference type="Pfam" id="PF13180">
    <property type="entry name" value="PDZ_2"/>
    <property type="match status" value="1"/>
</dbReference>
<keyword evidence="8 10" id="KW-0472">Membrane</keyword>
<evidence type="ECO:0000256" key="7">
    <source>
        <dbReference type="ARBA" id="ARBA00022989"/>
    </source>
</evidence>
<evidence type="ECO:0000256" key="4">
    <source>
        <dbReference type="ARBA" id="ARBA00022519"/>
    </source>
</evidence>
<evidence type="ECO:0000256" key="2">
    <source>
        <dbReference type="ARBA" id="ARBA00022448"/>
    </source>
</evidence>
<evidence type="ECO:0000256" key="3">
    <source>
        <dbReference type="ARBA" id="ARBA00022475"/>
    </source>
</evidence>
<evidence type="ECO:0000313" key="14">
    <source>
        <dbReference type="Proteomes" id="UP001197214"/>
    </source>
</evidence>
<accession>A0ABS6XJC0</accession>
<evidence type="ECO:0000256" key="1">
    <source>
        <dbReference type="ARBA" id="ARBA00004533"/>
    </source>
</evidence>
<evidence type="ECO:0000256" key="9">
    <source>
        <dbReference type="SAM" id="MobiDB-lite"/>
    </source>
</evidence>
<reference evidence="13 14" key="1">
    <citation type="submission" date="2021-07" db="EMBL/GenBank/DDBJ databases">
        <title>Stakelama flava sp. nov., a novel endophytic bacterium isolated from branch of Kandelia candel.</title>
        <authorList>
            <person name="Tuo L."/>
        </authorList>
    </citation>
    <scope>NUCLEOTIDE SEQUENCE [LARGE SCALE GENOMIC DNA]</scope>
    <source>
        <strain evidence="13 14">CBK3Z-3</strain>
    </source>
</reference>
<dbReference type="Pfam" id="PF11356">
    <property type="entry name" value="T2SSC"/>
    <property type="match status" value="1"/>
</dbReference>
<sequence length="266" mass="26552">MIADYRPTPRQLRTAIDLIAGAMVVSVAFALAGLTWRLAGHAGTGAITVPSAGKPVRVGTGTDSALALSPFGKATITDASVPTSIGAELKGVVFAVPTSLSTAFIKVGNDDPKTFAVGDQVAGATIAAIRRDRVILNHGGRMEYLAFPDPFRAPGDETARPGGNSAGASAVTAAPIAQPVPAPSPAADPGALLSRFDARPTPQGYAIGTDAPPGLNAGDVITSVNGQSVSDPASAQSALAAAAASGSAQVQILRNGKTVTVTVPIR</sequence>
<organism evidence="13 14">
    <name type="scientific">Stakelama flava</name>
    <dbReference type="NCBI Taxonomy" id="2860338"/>
    <lineage>
        <taxon>Bacteria</taxon>
        <taxon>Pseudomonadati</taxon>
        <taxon>Pseudomonadota</taxon>
        <taxon>Alphaproteobacteria</taxon>
        <taxon>Sphingomonadales</taxon>
        <taxon>Sphingomonadaceae</taxon>
        <taxon>Stakelama</taxon>
    </lineage>
</organism>
<feature type="domain" description="PDZ" evidence="12">
    <location>
        <begin position="213"/>
        <end position="264"/>
    </location>
</feature>
<gene>
    <name evidence="13" type="ORF">KY084_05410</name>
</gene>
<comment type="caution">
    <text evidence="13">The sequence shown here is derived from an EMBL/GenBank/DDBJ whole genome shotgun (WGS) entry which is preliminary data.</text>
</comment>
<dbReference type="Proteomes" id="UP001197214">
    <property type="component" value="Unassembled WGS sequence"/>
</dbReference>
<feature type="domain" description="Type II secretion system protein GspC N-terminal" evidence="11">
    <location>
        <begin position="24"/>
        <end position="146"/>
    </location>
</feature>
<keyword evidence="6" id="KW-0653">Protein transport</keyword>
<proteinExistence type="predicted"/>
<keyword evidence="7 10" id="KW-1133">Transmembrane helix</keyword>
<evidence type="ECO:0000259" key="12">
    <source>
        <dbReference type="Pfam" id="PF13180"/>
    </source>
</evidence>
<dbReference type="RefSeq" id="WP_219237433.1">
    <property type="nucleotide sequence ID" value="NZ_JAHWZX010000004.1"/>
</dbReference>
<keyword evidence="2" id="KW-0813">Transport</keyword>
<evidence type="ECO:0000256" key="8">
    <source>
        <dbReference type="ARBA" id="ARBA00023136"/>
    </source>
</evidence>
<name>A0ABS6XJC0_9SPHN</name>
<keyword evidence="14" id="KW-1185">Reference proteome</keyword>
<dbReference type="EMBL" id="JAHWZX010000004">
    <property type="protein sequence ID" value="MBW4330309.1"/>
    <property type="molecule type" value="Genomic_DNA"/>
</dbReference>
<comment type="subcellular location">
    <subcellularLocation>
        <location evidence="1">Cell inner membrane</location>
    </subcellularLocation>
</comment>
<feature type="transmembrane region" description="Helical" evidence="10">
    <location>
        <begin position="12"/>
        <end position="36"/>
    </location>
</feature>
<evidence type="ECO:0000256" key="6">
    <source>
        <dbReference type="ARBA" id="ARBA00022927"/>
    </source>
</evidence>
<dbReference type="InterPro" id="IPR001478">
    <property type="entry name" value="PDZ"/>
</dbReference>
<evidence type="ECO:0000256" key="10">
    <source>
        <dbReference type="SAM" id="Phobius"/>
    </source>
</evidence>
<dbReference type="InterPro" id="IPR024961">
    <property type="entry name" value="T2SS_GspC_N"/>
</dbReference>
<keyword evidence="4" id="KW-0997">Cell inner membrane</keyword>
<keyword evidence="3" id="KW-1003">Cell membrane</keyword>
<evidence type="ECO:0000256" key="5">
    <source>
        <dbReference type="ARBA" id="ARBA00022692"/>
    </source>
</evidence>
<evidence type="ECO:0000313" key="13">
    <source>
        <dbReference type="EMBL" id="MBW4330309.1"/>
    </source>
</evidence>
<protein>
    <submittedName>
        <fullName evidence="13">PDZ domain-containing protein</fullName>
    </submittedName>
</protein>
<keyword evidence="5 10" id="KW-0812">Transmembrane</keyword>